<accession>A0A512JH26</accession>
<feature type="compositionally biased region" description="Basic residues" evidence="1">
    <location>
        <begin position="8"/>
        <end position="22"/>
    </location>
</feature>
<dbReference type="EMBL" id="BJZV01000004">
    <property type="protein sequence ID" value="GEP09268.1"/>
    <property type="molecule type" value="Genomic_DNA"/>
</dbReference>
<protein>
    <submittedName>
        <fullName evidence="2">Uncharacterized protein</fullName>
    </submittedName>
</protein>
<gene>
    <name evidence="2" type="ORF">MGN01_11130</name>
</gene>
<dbReference type="AlphaFoldDB" id="A0A512JH26"/>
<comment type="caution">
    <text evidence="2">The sequence shown here is derived from an EMBL/GenBank/DDBJ whole genome shotgun (WGS) entry which is preliminary data.</text>
</comment>
<feature type="region of interest" description="Disordered" evidence="1">
    <location>
        <begin position="1"/>
        <end position="25"/>
    </location>
</feature>
<reference evidence="2 3" key="1">
    <citation type="submission" date="2019-07" db="EMBL/GenBank/DDBJ databases">
        <title>Whole genome shotgun sequence of Methylobacterium gnaphalii NBRC 107716.</title>
        <authorList>
            <person name="Hosoyama A."/>
            <person name="Uohara A."/>
            <person name="Ohji S."/>
            <person name="Ichikawa N."/>
        </authorList>
    </citation>
    <scope>NUCLEOTIDE SEQUENCE [LARGE SCALE GENOMIC DNA]</scope>
    <source>
        <strain evidence="2 3">NBRC 107716</strain>
    </source>
</reference>
<evidence type="ECO:0000313" key="2">
    <source>
        <dbReference type="EMBL" id="GEP09268.1"/>
    </source>
</evidence>
<evidence type="ECO:0000256" key="1">
    <source>
        <dbReference type="SAM" id="MobiDB-lite"/>
    </source>
</evidence>
<organism evidence="2 3">
    <name type="scientific">Methylobacterium gnaphalii</name>
    <dbReference type="NCBI Taxonomy" id="1010610"/>
    <lineage>
        <taxon>Bacteria</taxon>
        <taxon>Pseudomonadati</taxon>
        <taxon>Pseudomonadota</taxon>
        <taxon>Alphaproteobacteria</taxon>
        <taxon>Hyphomicrobiales</taxon>
        <taxon>Methylobacteriaceae</taxon>
        <taxon>Methylobacterium</taxon>
    </lineage>
</organism>
<keyword evidence="3" id="KW-1185">Reference proteome</keyword>
<dbReference type="Proteomes" id="UP000321750">
    <property type="component" value="Unassembled WGS sequence"/>
</dbReference>
<dbReference type="RefSeq" id="WP_147045583.1">
    <property type="nucleotide sequence ID" value="NZ_BJZV01000004.1"/>
</dbReference>
<name>A0A512JH26_9HYPH</name>
<feature type="compositionally biased region" description="Basic and acidic residues" evidence="1">
    <location>
        <begin position="95"/>
        <end position="105"/>
    </location>
</feature>
<sequence>MRSGAKVQHTKGHTHGRNRHRMVVTGSLLGDAPRIELRIVAKGLTDRWIDMSPAQAREAVRLISDAIAQTENPSSHDSHPSTEAGARGAPGEASTDDRSEEPLHA</sequence>
<feature type="region of interest" description="Disordered" evidence="1">
    <location>
        <begin position="64"/>
        <end position="105"/>
    </location>
</feature>
<evidence type="ECO:0000313" key="3">
    <source>
        <dbReference type="Proteomes" id="UP000321750"/>
    </source>
</evidence>
<proteinExistence type="predicted"/>